<dbReference type="Gene3D" id="2.40.50.140">
    <property type="entry name" value="Nucleic acid-binding proteins"/>
    <property type="match status" value="1"/>
</dbReference>
<keyword evidence="10 14" id="KW-0694">RNA-binding</keyword>
<dbReference type="Gene3D" id="1.10.10.350">
    <property type="match status" value="1"/>
</dbReference>
<dbReference type="Pfam" id="PF01588">
    <property type="entry name" value="tRNA_bind"/>
    <property type="match status" value="1"/>
</dbReference>
<reference evidence="19" key="1">
    <citation type="submission" date="2021-01" db="EMBL/GenBank/DDBJ databases">
        <authorList>
            <person name="Corre E."/>
            <person name="Pelletier E."/>
            <person name="Niang G."/>
            <person name="Scheremetjew M."/>
            <person name="Finn R."/>
            <person name="Kale V."/>
            <person name="Holt S."/>
            <person name="Cochrane G."/>
            <person name="Meng A."/>
            <person name="Brown T."/>
            <person name="Cohen L."/>
        </authorList>
    </citation>
    <scope>NUCLEOTIDE SEQUENCE</scope>
    <source>
        <strain evidence="19">CCMP 2712</strain>
    </source>
</reference>
<gene>
    <name evidence="19" type="ORF">GTHE00462_LOCUS38239</name>
</gene>
<evidence type="ECO:0000256" key="4">
    <source>
        <dbReference type="ARBA" id="ARBA00012835"/>
    </source>
</evidence>
<feature type="compositionally biased region" description="Low complexity" evidence="17">
    <location>
        <begin position="473"/>
        <end position="482"/>
    </location>
</feature>
<dbReference type="GO" id="GO:0005524">
    <property type="term" value="F:ATP binding"/>
    <property type="evidence" value="ECO:0007669"/>
    <property type="project" value="UniProtKB-KW"/>
</dbReference>
<evidence type="ECO:0000256" key="17">
    <source>
        <dbReference type="SAM" id="MobiDB-lite"/>
    </source>
</evidence>
<dbReference type="PANTHER" id="PTHR43311:SF2">
    <property type="entry name" value="GLUTAMATE--TRNA LIGASE, MITOCHONDRIAL-RELATED"/>
    <property type="match status" value="1"/>
</dbReference>
<keyword evidence="8 15" id="KW-0547">Nucleotide-binding</keyword>
<evidence type="ECO:0000256" key="10">
    <source>
        <dbReference type="ARBA" id="ARBA00022884"/>
    </source>
</evidence>
<dbReference type="InterPro" id="IPR014729">
    <property type="entry name" value="Rossmann-like_a/b/a_fold"/>
</dbReference>
<evidence type="ECO:0000256" key="14">
    <source>
        <dbReference type="PROSITE-ProRule" id="PRU00209"/>
    </source>
</evidence>
<dbReference type="PROSITE" id="PS50886">
    <property type="entry name" value="TRBD"/>
    <property type="match status" value="1"/>
</dbReference>
<keyword evidence="11 15" id="KW-0648">Protein biosynthesis</keyword>
<dbReference type="GO" id="GO:0005829">
    <property type="term" value="C:cytosol"/>
    <property type="evidence" value="ECO:0007669"/>
    <property type="project" value="TreeGrafter"/>
</dbReference>
<dbReference type="AlphaFoldDB" id="A0A7S4PMT6"/>
<dbReference type="PROSITE" id="PS00178">
    <property type="entry name" value="AA_TRNA_LIGASE_I"/>
    <property type="match status" value="1"/>
</dbReference>
<dbReference type="InterPro" id="IPR012340">
    <property type="entry name" value="NA-bd_OB-fold"/>
</dbReference>
<dbReference type="GO" id="GO:0006424">
    <property type="term" value="P:glutamyl-tRNA aminoacylation"/>
    <property type="evidence" value="ECO:0007669"/>
    <property type="project" value="InterPro"/>
</dbReference>
<evidence type="ECO:0000256" key="9">
    <source>
        <dbReference type="ARBA" id="ARBA00022840"/>
    </source>
</evidence>
<sequence>MTRPVVTRFAPSPTGYLHIGGGRTALFNYLFAKHFGGRFLLRIEDTDAERHDEGAVNAIIQGMDWLGCKHDGDIIRQSTRKARHKEVAESMIQNGRAYKCYCSKEELDALRAEAEAKKEPFRYPGTYRPENLPPDFKPPEGVEPVVRIRTDEDGTTGWDDLVQGRIDFPNKDVDDFIILRADGSPTYLLAVVVDDHDMEISHVIRGSDHISNTPRQLQIYKACGWEPPQFGHIPLIHGPDGQKLSKRHGATGVEQYEALGYLPEAMRNYLARLSWSHGNDEIFTTEQAIEWFTLDGCSKSPSCFDFDKLNDLNAHYIKECDKKRLLDIACKLYPELVPFAEKLDMAVDMLKPRAKTIKEYREAASFIWSPRPLEMEEKAAKNVNSDAAKQLLKDVIDAIKEYKAEWNAAELETMLVAFTQAKNLKLGQVAQPLRSCLTGSTASPGIYEVMWVIGKEECIGRIEDALAGKNSVKAAPVSAPAAPKEEKKEKKGGAAPAPAADQPEFTKLEIKVGLLTKTWPHPDSDKLFCEEIDVGEKEPRSVASGLRAFYSEAEFCAGRKVLVVTNLKPAKMAGFESAGMVLAASNDDHSKVELLEVPEGAQVGERVFIEGLTGEPFQPNQVNKKNVLKNVLPDLKMNADKKLCWQDKIVLTSAGPITVPTMANCPVG</sequence>
<feature type="region of interest" description="Disordered" evidence="17">
    <location>
        <begin position="473"/>
        <end position="500"/>
    </location>
</feature>
<evidence type="ECO:0000256" key="6">
    <source>
        <dbReference type="ARBA" id="ARBA00022555"/>
    </source>
</evidence>
<dbReference type="HAMAP" id="MF_00022">
    <property type="entry name" value="Glu_tRNA_synth_type1"/>
    <property type="match status" value="1"/>
</dbReference>
<dbReference type="GO" id="GO:0008270">
    <property type="term" value="F:zinc ion binding"/>
    <property type="evidence" value="ECO:0007669"/>
    <property type="project" value="InterPro"/>
</dbReference>
<dbReference type="GO" id="GO:0000049">
    <property type="term" value="F:tRNA binding"/>
    <property type="evidence" value="ECO:0007669"/>
    <property type="project" value="UniProtKB-UniRule"/>
</dbReference>
<dbReference type="PANTHER" id="PTHR43311">
    <property type="entry name" value="GLUTAMATE--TRNA LIGASE"/>
    <property type="match status" value="1"/>
</dbReference>
<dbReference type="PRINTS" id="PR00987">
    <property type="entry name" value="TRNASYNTHGLU"/>
</dbReference>
<dbReference type="InterPro" id="IPR008925">
    <property type="entry name" value="aa_tRNA-synth_I_cd-bd_sf"/>
</dbReference>
<feature type="domain" description="TRNA-binding" evidence="18">
    <location>
        <begin position="504"/>
        <end position="608"/>
    </location>
</feature>
<feature type="coiled-coil region" evidence="16">
    <location>
        <begin position="385"/>
        <end position="412"/>
    </location>
</feature>
<evidence type="ECO:0000256" key="1">
    <source>
        <dbReference type="ARBA" id="ARBA00004496"/>
    </source>
</evidence>
<dbReference type="EC" id="6.1.1.17" evidence="4"/>
<dbReference type="SUPFAM" id="SSF50249">
    <property type="entry name" value="Nucleic acid-binding proteins"/>
    <property type="match status" value="1"/>
</dbReference>
<keyword evidence="16" id="KW-0175">Coiled coil</keyword>
<protein>
    <recommendedName>
        <fullName evidence="4">glutamate--tRNA ligase</fullName>
        <ecNumber evidence="4">6.1.1.17</ecNumber>
    </recommendedName>
    <alternativeName>
        <fullName evidence="13">Glutamyl-tRNA synthetase</fullName>
    </alternativeName>
</protein>
<dbReference type="InterPro" id="IPR045462">
    <property type="entry name" value="aa-tRNA-synth_I_cd-bd"/>
</dbReference>
<keyword evidence="6 14" id="KW-0820">tRNA-binding</keyword>
<evidence type="ECO:0000256" key="11">
    <source>
        <dbReference type="ARBA" id="ARBA00022917"/>
    </source>
</evidence>
<evidence type="ECO:0000256" key="8">
    <source>
        <dbReference type="ARBA" id="ARBA00022741"/>
    </source>
</evidence>
<dbReference type="SUPFAM" id="SSF48163">
    <property type="entry name" value="An anticodon-binding domain of class I aminoacyl-tRNA synthetases"/>
    <property type="match status" value="1"/>
</dbReference>
<evidence type="ECO:0000259" key="18">
    <source>
        <dbReference type="PROSITE" id="PS50886"/>
    </source>
</evidence>
<dbReference type="NCBIfam" id="TIGR00464">
    <property type="entry name" value="gltX_bact"/>
    <property type="match status" value="1"/>
</dbReference>
<dbReference type="InterPro" id="IPR033910">
    <property type="entry name" value="GluRS_core"/>
</dbReference>
<name>A0A7S4PMT6_GUITH</name>
<keyword evidence="7 15" id="KW-0436">Ligase</keyword>
<evidence type="ECO:0000256" key="15">
    <source>
        <dbReference type="RuleBase" id="RU363037"/>
    </source>
</evidence>
<dbReference type="InterPro" id="IPR020058">
    <property type="entry name" value="Glu/Gln-tRNA-synth_Ib_cat-dom"/>
</dbReference>
<evidence type="ECO:0000313" key="19">
    <source>
        <dbReference type="EMBL" id="CAE2339440.1"/>
    </source>
</evidence>
<accession>A0A7S4PMT6</accession>
<keyword evidence="5" id="KW-0963">Cytoplasm</keyword>
<dbReference type="Gene3D" id="3.40.50.620">
    <property type="entry name" value="HUPs"/>
    <property type="match status" value="1"/>
</dbReference>
<evidence type="ECO:0000256" key="3">
    <source>
        <dbReference type="ARBA" id="ARBA00011245"/>
    </source>
</evidence>
<organism evidence="19">
    <name type="scientific">Guillardia theta</name>
    <name type="common">Cryptophyte</name>
    <name type="synonym">Cryptomonas phi</name>
    <dbReference type="NCBI Taxonomy" id="55529"/>
    <lineage>
        <taxon>Eukaryota</taxon>
        <taxon>Cryptophyceae</taxon>
        <taxon>Pyrenomonadales</taxon>
        <taxon>Geminigeraceae</taxon>
        <taxon>Guillardia</taxon>
    </lineage>
</organism>
<dbReference type="Pfam" id="PF19269">
    <property type="entry name" value="Anticodon_2"/>
    <property type="match status" value="1"/>
</dbReference>
<dbReference type="InterPro" id="IPR001412">
    <property type="entry name" value="aa-tRNA-synth_I_CS"/>
</dbReference>
<comment type="subcellular location">
    <subcellularLocation>
        <location evidence="1">Cytoplasm</location>
    </subcellularLocation>
</comment>
<dbReference type="Pfam" id="PF00749">
    <property type="entry name" value="tRNA-synt_1c"/>
    <property type="match status" value="1"/>
</dbReference>
<keyword evidence="12 15" id="KW-0030">Aminoacyl-tRNA synthetase</keyword>
<dbReference type="InterPro" id="IPR004527">
    <property type="entry name" value="Glu-tRNA-ligase_bac/mito"/>
</dbReference>
<evidence type="ECO:0000256" key="5">
    <source>
        <dbReference type="ARBA" id="ARBA00022490"/>
    </source>
</evidence>
<evidence type="ECO:0000256" key="13">
    <source>
        <dbReference type="ARBA" id="ARBA00030865"/>
    </source>
</evidence>
<dbReference type="CDD" id="cd00808">
    <property type="entry name" value="GluRS_core"/>
    <property type="match status" value="1"/>
</dbReference>
<proteinExistence type="inferred from homology"/>
<feature type="compositionally biased region" description="Basic and acidic residues" evidence="17">
    <location>
        <begin position="483"/>
        <end position="492"/>
    </location>
</feature>
<comment type="similarity">
    <text evidence="2">Belongs to the class-I aminoacyl-tRNA synthetase family. Glutamate--tRNA ligase type 1 subfamily.</text>
</comment>
<dbReference type="GO" id="GO:0004818">
    <property type="term" value="F:glutamate-tRNA ligase activity"/>
    <property type="evidence" value="ECO:0007669"/>
    <property type="project" value="UniProtKB-EC"/>
</dbReference>
<evidence type="ECO:0000256" key="16">
    <source>
        <dbReference type="SAM" id="Coils"/>
    </source>
</evidence>
<dbReference type="CDD" id="cd02799">
    <property type="entry name" value="tRNA_bind_EMAP-II_like"/>
    <property type="match status" value="1"/>
</dbReference>
<dbReference type="InterPro" id="IPR000924">
    <property type="entry name" value="Glu/Gln-tRNA-synth"/>
</dbReference>
<evidence type="ECO:0000256" key="7">
    <source>
        <dbReference type="ARBA" id="ARBA00022598"/>
    </source>
</evidence>
<comment type="subunit">
    <text evidence="3">Monomer.</text>
</comment>
<dbReference type="InterPro" id="IPR049940">
    <property type="entry name" value="GluQ/Sye"/>
</dbReference>
<dbReference type="InterPro" id="IPR002547">
    <property type="entry name" value="tRNA-bd_dom"/>
</dbReference>
<keyword evidence="9 15" id="KW-0067">ATP-binding</keyword>
<evidence type="ECO:0000256" key="2">
    <source>
        <dbReference type="ARBA" id="ARBA00007894"/>
    </source>
</evidence>
<dbReference type="EMBL" id="HBKN01048913">
    <property type="protein sequence ID" value="CAE2339440.1"/>
    <property type="molecule type" value="Transcribed_RNA"/>
</dbReference>
<dbReference type="InterPro" id="IPR020751">
    <property type="entry name" value="aa-tRNA-synth_I_codon-bd_sub2"/>
</dbReference>
<dbReference type="FunFam" id="3.40.50.620:FF:000007">
    <property type="entry name" value="Glutamate--tRNA ligase"/>
    <property type="match status" value="1"/>
</dbReference>
<dbReference type="SUPFAM" id="SSF52374">
    <property type="entry name" value="Nucleotidylyl transferase"/>
    <property type="match status" value="1"/>
</dbReference>
<evidence type="ECO:0000256" key="12">
    <source>
        <dbReference type="ARBA" id="ARBA00023146"/>
    </source>
</evidence>